<keyword evidence="1" id="KW-0677">Repeat</keyword>
<proteinExistence type="predicted"/>
<dbReference type="Pfam" id="PF23598">
    <property type="entry name" value="LRR_14"/>
    <property type="match status" value="1"/>
</dbReference>
<organism evidence="4">
    <name type="scientific">Anthurium amnicola</name>
    <dbReference type="NCBI Taxonomy" id="1678845"/>
    <lineage>
        <taxon>Eukaryota</taxon>
        <taxon>Viridiplantae</taxon>
        <taxon>Streptophyta</taxon>
        <taxon>Embryophyta</taxon>
        <taxon>Tracheophyta</taxon>
        <taxon>Spermatophyta</taxon>
        <taxon>Magnoliopsida</taxon>
        <taxon>Liliopsida</taxon>
        <taxon>Araceae</taxon>
        <taxon>Pothoideae</taxon>
        <taxon>Potheae</taxon>
        <taxon>Anthurium</taxon>
    </lineage>
</organism>
<gene>
    <name evidence="4" type="primary">RPPL1_28</name>
    <name evidence="4" type="ORF">g.78292</name>
</gene>
<dbReference type="AlphaFoldDB" id="A0A1D1Y7M7"/>
<protein>
    <submittedName>
        <fullName evidence="4">Putative disease resistance RPP13-like protein 1</fullName>
    </submittedName>
</protein>
<dbReference type="EMBL" id="GDJX01017291">
    <property type="protein sequence ID" value="JAT50645.1"/>
    <property type="molecule type" value="Transcribed_RNA"/>
</dbReference>
<dbReference type="Gene3D" id="3.80.10.10">
    <property type="entry name" value="Ribonuclease Inhibitor"/>
    <property type="match status" value="1"/>
</dbReference>
<evidence type="ECO:0000256" key="2">
    <source>
        <dbReference type="SAM" id="MobiDB-lite"/>
    </source>
</evidence>
<reference evidence="4" key="1">
    <citation type="submission" date="2015-07" db="EMBL/GenBank/DDBJ databases">
        <title>Transcriptome Assembly of Anthurium amnicola.</title>
        <authorList>
            <person name="Suzuki J."/>
        </authorList>
    </citation>
    <scope>NUCLEOTIDE SEQUENCE</scope>
</reference>
<feature type="domain" description="Disease resistance R13L4/SHOC-2-like LRR" evidence="3">
    <location>
        <begin position="93"/>
        <end position="395"/>
    </location>
</feature>
<dbReference type="InterPro" id="IPR032675">
    <property type="entry name" value="LRR_dom_sf"/>
</dbReference>
<dbReference type="PANTHER" id="PTHR47186:SF42">
    <property type="entry name" value="DISEASE RESISTANCE RPP13-LIKE PROTEIN 1"/>
    <property type="match status" value="1"/>
</dbReference>
<dbReference type="PANTHER" id="PTHR47186">
    <property type="entry name" value="LEUCINE-RICH REPEAT-CONTAINING PROTEIN 57"/>
    <property type="match status" value="1"/>
</dbReference>
<dbReference type="InterPro" id="IPR055414">
    <property type="entry name" value="LRR_R13L4/SHOC2-like"/>
</dbReference>
<dbReference type="SUPFAM" id="SSF52058">
    <property type="entry name" value="L domain-like"/>
    <property type="match status" value="1"/>
</dbReference>
<name>A0A1D1Y7M7_9ARAE</name>
<evidence type="ECO:0000259" key="3">
    <source>
        <dbReference type="Pfam" id="PF23598"/>
    </source>
</evidence>
<evidence type="ECO:0000256" key="1">
    <source>
        <dbReference type="ARBA" id="ARBA00022737"/>
    </source>
</evidence>
<feature type="region of interest" description="Disordered" evidence="2">
    <location>
        <begin position="532"/>
        <end position="554"/>
    </location>
</feature>
<accession>A0A1D1Y7M7</accession>
<sequence length="554" mass="61672">VMHDLIHDLAQYISGGEYYQIEKEKQECSLVERVRHMSLCDPRNEDGEVMTRFLSHPRTKAMRTLLVMRAHEISWTDVSAKLRFHGGLVPHVEFLRALSLSGVKIGELPDSIGNLKHLRYLNLEFTDISILPESVFRLYHLQTLLLEGCVHLESLSKDVGKLSNLRCLTVRKDHTGGVDVVRMPSDIGRLTSLRTLDVLNVGGREEDCGVQALEGLTHLRGRLEILNLQNVLKADHARLADLKGKRKLKELLLCWSGDPVCSSGPASPDVQTKVLENLRPPNHLIILEVYEYGGLAFPSWMGDDPSPFSKLTHVVIGWCPNMSALPPLGLLPSLRHLRIHGFDAMEALGAEFRGFGARVAFPALVELEFHHMEGCRAWQGVERGDFPLLKRLSIVSFPKLESIVPLYILPALEVLDLFKCGRLASLKFQGGGPHSSSPSGPPPLREIHISMCPLLCFSGEDDQQLPSTLRDLRISSDCPLLVDWCRTEAGRNLAHVPGARFWRDRGGRCFVSTTKPEVRNGELQVDFIPILDDPSGDNGSAPGHVVEDKGNMEL</sequence>
<evidence type="ECO:0000313" key="4">
    <source>
        <dbReference type="EMBL" id="JAT50645.1"/>
    </source>
</evidence>
<feature type="non-terminal residue" evidence="4">
    <location>
        <position position="1"/>
    </location>
</feature>
<feature type="compositionally biased region" description="Basic and acidic residues" evidence="2">
    <location>
        <begin position="545"/>
        <end position="554"/>
    </location>
</feature>